<evidence type="ECO:0000256" key="3">
    <source>
        <dbReference type="HAMAP-Rule" id="MF_00163"/>
    </source>
</evidence>
<evidence type="ECO:0000313" key="4">
    <source>
        <dbReference type="EMBL" id="TLD00384.1"/>
    </source>
</evidence>
<dbReference type="NCBIfam" id="NF001159">
    <property type="entry name" value="PRK00150.1-3"/>
    <property type="match status" value="1"/>
</dbReference>
<accession>A0A4U8Q7Q3</accession>
<gene>
    <name evidence="4" type="primary">def1</name>
    <name evidence="3" type="synonym">def</name>
    <name evidence="4" type="ORF">DSM106044_02692</name>
</gene>
<dbReference type="HAMAP" id="MF_00163">
    <property type="entry name" value="Pep_deformylase"/>
    <property type="match status" value="1"/>
</dbReference>
<dbReference type="PANTHER" id="PTHR10458:SF22">
    <property type="entry name" value="PEPTIDE DEFORMYLASE"/>
    <property type="match status" value="1"/>
</dbReference>
<dbReference type="PANTHER" id="PTHR10458">
    <property type="entry name" value="PEPTIDE DEFORMYLASE"/>
    <property type="match status" value="1"/>
</dbReference>
<reference evidence="4 5" key="1">
    <citation type="journal article" date="2019" name="Anaerobe">
        <title>Detection of Robinsoniella peoriensis in multiple bone samples of a trauma patient.</title>
        <authorList>
            <person name="Schrottner P."/>
            <person name="Hartwich K."/>
            <person name="Bunk B."/>
            <person name="Schober I."/>
            <person name="Helbig S."/>
            <person name="Rudolph W.W."/>
            <person name="Gunzer F."/>
        </authorList>
    </citation>
    <scope>NUCLEOTIDE SEQUENCE [LARGE SCALE GENOMIC DNA]</scope>
    <source>
        <strain evidence="4 5">DSM 106044</strain>
    </source>
</reference>
<dbReference type="EC" id="3.5.1.88" evidence="3"/>
<dbReference type="AlphaFoldDB" id="A0A4U8Q7Q3"/>
<feature type="binding site" evidence="3">
    <location>
        <position position="88"/>
    </location>
    <ligand>
        <name>Fe cation</name>
        <dbReference type="ChEBI" id="CHEBI:24875"/>
    </ligand>
</feature>
<feature type="binding site" evidence="3">
    <location>
        <position position="130"/>
    </location>
    <ligand>
        <name>Fe cation</name>
        <dbReference type="ChEBI" id="CHEBI:24875"/>
    </ligand>
</feature>
<dbReference type="STRING" id="180332.GCA_000797495_04056"/>
<dbReference type="SUPFAM" id="SSF56420">
    <property type="entry name" value="Peptide deformylase"/>
    <property type="match status" value="1"/>
</dbReference>
<comment type="similarity">
    <text evidence="1 3">Belongs to the polypeptide deformylase family.</text>
</comment>
<evidence type="ECO:0000313" key="5">
    <source>
        <dbReference type="Proteomes" id="UP000306509"/>
    </source>
</evidence>
<dbReference type="PRINTS" id="PR01576">
    <property type="entry name" value="PDEFORMYLASE"/>
</dbReference>
<keyword evidence="3" id="KW-0479">Metal-binding</keyword>
<dbReference type="PIRSF" id="PIRSF004749">
    <property type="entry name" value="Pep_def"/>
    <property type="match status" value="1"/>
</dbReference>
<feature type="active site" evidence="3">
    <location>
        <position position="131"/>
    </location>
</feature>
<keyword evidence="3 4" id="KW-0378">Hydrolase</keyword>
<feature type="binding site" evidence="3">
    <location>
        <position position="134"/>
    </location>
    <ligand>
        <name>Fe cation</name>
        <dbReference type="ChEBI" id="CHEBI:24875"/>
    </ligand>
</feature>
<name>A0A4U8Q7Q3_9FIRM</name>
<keyword evidence="5" id="KW-1185">Reference proteome</keyword>
<comment type="function">
    <text evidence="3">Removes the formyl group from the N-terminal Met of newly synthesized proteins. Requires at least a dipeptide for an efficient rate of reaction. N-terminal L-methionine is a prerequisite for activity but the enzyme has broad specificity at other positions.</text>
</comment>
<comment type="cofactor">
    <cofactor evidence="3">
        <name>Fe(2+)</name>
        <dbReference type="ChEBI" id="CHEBI:29033"/>
    </cofactor>
    <text evidence="3">Binds 1 Fe(2+) ion.</text>
</comment>
<dbReference type="NCBIfam" id="TIGR00079">
    <property type="entry name" value="pept_deformyl"/>
    <property type="match status" value="1"/>
</dbReference>
<organism evidence="4 5">
    <name type="scientific">Robinsoniella peoriensis</name>
    <dbReference type="NCBI Taxonomy" id="180332"/>
    <lineage>
        <taxon>Bacteria</taxon>
        <taxon>Bacillati</taxon>
        <taxon>Bacillota</taxon>
        <taxon>Clostridia</taxon>
        <taxon>Lachnospirales</taxon>
        <taxon>Lachnospiraceae</taxon>
        <taxon>Robinsoniella</taxon>
    </lineage>
</organism>
<dbReference type="InterPro" id="IPR023635">
    <property type="entry name" value="Peptide_deformylase"/>
</dbReference>
<keyword evidence="3" id="KW-0648">Protein biosynthesis</keyword>
<dbReference type="CDD" id="cd00487">
    <property type="entry name" value="Pep_deformylase"/>
    <property type="match status" value="1"/>
</dbReference>
<dbReference type="GO" id="GO:0046872">
    <property type="term" value="F:metal ion binding"/>
    <property type="evidence" value="ECO:0007669"/>
    <property type="project" value="UniProtKB-KW"/>
</dbReference>
<keyword evidence="2 3" id="KW-0408">Iron</keyword>
<dbReference type="GO" id="GO:0006412">
    <property type="term" value="P:translation"/>
    <property type="evidence" value="ECO:0007669"/>
    <property type="project" value="UniProtKB-UniRule"/>
</dbReference>
<dbReference type="GO" id="GO:0042586">
    <property type="term" value="F:peptide deformylase activity"/>
    <property type="evidence" value="ECO:0007669"/>
    <property type="project" value="UniProtKB-UniRule"/>
</dbReference>
<evidence type="ECO:0000256" key="1">
    <source>
        <dbReference type="ARBA" id="ARBA00010759"/>
    </source>
</evidence>
<protein>
    <recommendedName>
        <fullName evidence="3">Peptide deformylase</fullName>
        <shortName evidence="3">PDF</shortName>
        <ecNumber evidence="3">3.5.1.88</ecNumber>
    </recommendedName>
    <alternativeName>
        <fullName evidence="3">Polypeptide deformylase</fullName>
    </alternativeName>
</protein>
<dbReference type="EMBL" id="QGQD01000055">
    <property type="protein sequence ID" value="TLD00384.1"/>
    <property type="molecule type" value="Genomic_DNA"/>
</dbReference>
<comment type="catalytic activity">
    <reaction evidence="3">
        <text>N-terminal N-formyl-L-methionyl-[peptide] + H2O = N-terminal L-methionyl-[peptide] + formate</text>
        <dbReference type="Rhea" id="RHEA:24420"/>
        <dbReference type="Rhea" id="RHEA-COMP:10639"/>
        <dbReference type="Rhea" id="RHEA-COMP:10640"/>
        <dbReference type="ChEBI" id="CHEBI:15377"/>
        <dbReference type="ChEBI" id="CHEBI:15740"/>
        <dbReference type="ChEBI" id="CHEBI:49298"/>
        <dbReference type="ChEBI" id="CHEBI:64731"/>
        <dbReference type="EC" id="3.5.1.88"/>
    </reaction>
</comment>
<dbReference type="InterPro" id="IPR036821">
    <property type="entry name" value="Peptide_deformylase_sf"/>
</dbReference>
<comment type="caution">
    <text evidence="4">The sequence shown here is derived from an EMBL/GenBank/DDBJ whole genome shotgun (WGS) entry which is preliminary data.</text>
</comment>
<dbReference type="Proteomes" id="UP000306509">
    <property type="component" value="Unassembled WGS sequence"/>
</dbReference>
<dbReference type="Pfam" id="PF01327">
    <property type="entry name" value="Pep_deformylase"/>
    <property type="match status" value="1"/>
</dbReference>
<evidence type="ECO:0000256" key="2">
    <source>
        <dbReference type="ARBA" id="ARBA00023004"/>
    </source>
</evidence>
<sequence>MALRKIRIMGDPVLTKKCKPVKEMTPRIQELIEDMFETMYMEMGVGLAAPQVGILKRIVVIDTDGTPRVFINPEIVEKADEQTGNEGCLSLPGKTGIVTRPNYVKVKALDENMEEFTLEATELLARAVCHECDHLDGVMFTNHVEGELMDVESLEEEE</sequence>
<proteinExistence type="inferred from homology"/>
<dbReference type="Gene3D" id="3.90.45.10">
    <property type="entry name" value="Peptide deformylase"/>
    <property type="match status" value="1"/>
</dbReference>
<dbReference type="RefSeq" id="WP_027293511.1">
    <property type="nucleotide sequence ID" value="NZ_CABMJZ010000006.1"/>
</dbReference>